<keyword evidence="4" id="KW-1185">Reference proteome</keyword>
<evidence type="ECO:0000313" key="2">
    <source>
        <dbReference type="EMBL" id="CAE0685608.1"/>
    </source>
</evidence>
<feature type="region of interest" description="Disordered" evidence="1">
    <location>
        <begin position="1"/>
        <end position="120"/>
    </location>
</feature>
<protein>
    <submittedName>
        <fullName evidence="2">Uncharacterized protein</fullName>
    </submittedName>
</protein>
<feature type="compositionally biased region" description="Low complexity" evidence="1">
    <location>
        <begin position="74"/>
        <end position="85"/>
    </location>
</feature>
<accession>A0A7S3ZK99</accession>
<evidence type="ECO:0000313" key="3">
    <source>
        <dbReference type="EMBL" id="CAH0374218.1"/>
    </source>
</evidence>
<name>A0A7S3ZK99_9STRA</name>
<reference evidence="2" key="1">
    <citation type="submission" date="2021-01" db="EMBL/GenBank/DDBJ databases">
        <authorList>
            <person name="Corre E."/>
            <person name="Pelletier E."/>
            <person name="Niang G."/>
            <person name="Scheremetjew M."/>
            <person name="Finn R."/>
            <person name="Kale V."/>
            <person name="Holt S."/>
            <person name="Cochrane G."/>
            <person name="Meng A."/>
            <person name="Brown T."/>
            <person name="Cohen L."/>
        </authorList>
    </citation>
    <scope>NUCLEOTIDE SEQUENCE</scope>
    <source>
        <strain evidence="2">CCMP1756</strain>
    </source>
</reference>
<feature type="compositionally biased region" description="Basic and acidic residues" evidence="1">
    <location>
        <begin position="1"/>
        <end position="12"/>
    </location>
</feature>
<evidence type="ECO:0000256" key="1">
    <source>
        <dbReference type="SAM" id="MobiDB-lite"/>
    </source>
</evidence>
<dbReference type="EMBL" id="CAKKNE010000004">
    <property type="protein sequence ID" value="CAH0374218.1"/>
    <property type="molecule type" value="Genomic_DNA"/>
</dbReference>
<organism evidence="2">
    <name type="scientific">Pelagomonas calceolata</name>
    <dbReference type="NCBI Taxonomy" id="35677"/>
    <lineage>
        <taxon>Eukaryota</taxon>
        <taxon>Sar</taxon>
        <taxon>Stramenopiles</taxon>
        <taxon>Ochrophyta</taxon>
        <taxon>Pelagophyceae</taxon>
        <taxon>Pelagomonadales</taxon>
        <taxon>Pelagomonadaceae</taxon>
        <taxon>Pelagomonas</taxon>
    </lineage>
</organism>
<proteinExistence type="predicted"/>
<evidence type="ECO:0000313" key="4">
    <source>
        <dbReference type="Proteomes" id="UP000789595"/>
    </source>
</evidence>
<feature type="compositionally biased region" description="Low complexity" evidence="1">
    <location>
        <begin position="93"/>
        <end position="117"/>
    </location>
</feature>
<feature type="compositionally biased region" description="Pro residues" evidence="1">
    <location>
        <begin position="32"/>
        <end position="43"/>
    </location>
</feature>
<dbReference type="Proteomes" id="UP000789595">
    <property type="component" value="Unassembled WGS sequence"/>
</dbReference>
<dbReference type="EMBL" id="HBIW01001210">
    <property type="protein sequence ID" value="CAE0685608.1"/>
    <property type="molecule type" value="Transcribed_RNA"/>
</dbReference>
<dbReference type="AlphaFoldDB" id="A0A7S3ZK99"/>
<gene>
    <name evidence="2" type="ORF">PCAL00307_LOCUS1042</name>
    <name evidence="3" type="ORF">PECAL_4P14890</name>
</gene>
<reference evidence="3" key="2">
    <citation type="submission" date="2021-11" db="EMBL/GenBank/DDBJ databases">
        <authorList>
            <consortium name="Genoscope - CEA"/>
            <person name="William W."/>
        </authorList>
    </citation>
    <scope>NUCLEOTIDE SEQUENCE</scope>
</reference>
<sequence>MEQNEARTEHAATIDLTADDDVPLAPAGGGGPAPPAGMPPMPPLRRSENSESDSSLPDFAAASSSESESDGEEAAAASLEAALRRLTPRMPPLRRSASSASDSSLPDLASASSSASEAESEGSFNLPRLARGQAGSAAFWAGVDNWRRESGITEPRSPEEEGEIMHAMSELAVNVLAASRREGDREVARTIADRLYYNAVRAARENGEPLPPPPPWLLREWRQRRDTFLLCRRRFYESKKRLESSSCWAFWPRLFERFDVIRAVAGPDAEDVYGHMVRYL</sequence>